<evidence type="ECO:0000313" key="11">
    <source>
        <dbReference type="Proteomes" id="UP000593562"/>
    </source>
</evidence>
<feature type="compositionally biased region" description="Low complexity" evidence="6">
    <location>
        <begin position="243"/>
        <end position="267"/>
    </location>
</feature>
<dbReference type="InterPro" id="IPR039391">
    <property type="entry name" value="Phytocyanin-like"/>
</dbReference>
<keyword evidence="4" id="KW-0186">Copper</keyword>
<dbReference type="Pfam" id="PF02298">
    <property type="entry name" value="Cu_bind_like"/>
    <property type="match status" value="1"/>
</dbReference>
<dbReference type="InterPro" id="IPR029071">
    <property type="entry name" value="Ubiquitin-like_domsf"/>
</dbReference>
<name>A0A7J7C4G1_TRIWF</name>
<dbReference type="Pfam" id="PF00240">
    <property type="entry name" value="ubiquitin"/>
    <property type="match status" value="1"/>
</dbReference>
<dbReference type="InterPro" id="IPR000626">
    <property type="entry name" value="Ubiquitin-like_dom"/>
</dbReference>
<dbReference type="GO" id="GO:0046872">
    <property type="term" value="F:metal ion binding"/>
    <property type="evidence" value="ECO:0007669"/>
    <property type="project" value="UniProtKB-KW"/>
</dbReference>
<dbReference type="InParanoid" id="A0A7J7C4G1"/>
<dbReference type="Gene3D" id="3.10.20.90">
    <property type="entry name" value="Phosphatidylinositol 3-kinase Catalytic Subunit, Chain A, domain 1"/>
    <property type="match status" value="2"/>
</dbReference>
<evidence type="ECO:0000256" key="7">
    <source>
        <dbReference type="SAM" id="SignalP"/>
    </source>
</evidence>
<feature type="signal peptide" evidence="7">
    <location>
        <begin position="1"/>
        <end position="24"/>
    </location>
</feature>
<keyword evidence="11" id="KW-1185">Reference proteome</keyword>
<accession>A0A7J7C4G1</accession>
<evidence type="ECO:0000256" key="3">
    <source>
        <dbReference type="ARBA" id="ARBA00022982"/>
    </source>
</evidence>
<keyword evidence="7" id="KW-0732">Signal</keyword>
<dbReference type="SUPFAM" id="SSF54236">
    <property type="entry name" value="Ubiquitin-like"/>
    <property type="match status" value="2"/>
</dbReference>
<feature type="chain" id="PRO_5029458739" evidence="7">
    <location>
        <begin position="25"/>
        <end position="358"/>
    </location>
</feature>
<dbReference type="Proteomes" id="UP000593562">
    <property type="component" value="Unassembled WGS sequence"/>
</dbReference>
<feature type="region of interest" description="Disordered" evidence="6">
    <location>
        <begin position="243"/>
        <end position="274"/>
    </location>
</feature>
<evidence type="ECO:0000256" key="5">
    <source>
        <dbReference type="ARBA" id="ARBA00023180"/>
    </source>
</evidence>
<feature type="domain" description="Phytocyanin" evidence="9">
    <location>
        <begin position="25"/>
        <end position="126"/>
    </location>
</feature>
<evidence type="ECO:0000313" key="10">
    <source>
        <dbReference type="EMBL" id="KAF5729013.1"/>
    </source>
</evidence>
<dbReference type="Gene3D" id="2.60.40.420">
    <property type="entry name" value="Cupredoxins - blue copper proteins"/>
    <property type="match status" value="1"/>
</dbReference>
<dbReference type="CDD" id="cd17039">
    <property type="entry name" value="Ubl_ubiquitin_like"/>
    <property type="match status" value="1"/>
</dbReference>
<protein>
    <submittedName>
        <fullName evidence="10">Putative Ubiquitin</fullName>
    </submittedName>
</protein>
<organism evidence="10 11">
    <name type="scientific">Tripterygium wilfordii</name>
    <name type="common">Thunder God vine</name>
    <dbReference type="NCBI Taxonomy" id="458696"/>
    <lineage>
        <taxon>Eukaryota</taxon>
        <taxon>Viridiplantae</taxon>
        <taxon>Streptophyta</taxon>
        <taxon>Embryophyta</taxon>
        <taxon>Tracheophyta</taxon>
        <taxon>Spermatophyta</taxon>
        <taxon>Magnoliopsida</taxon>
        <taxon>eudicotyledons</taxon>
        <taxon>Gunneridae</taxon>
        <taxon>Pentapetalae</taxon>
        <taxon>rosids</taxon>
        <taxon>fabids</taxon>
        <taxon>Celastrales</taxon>
        <taxon>Celastraceae</taxon>
        <taxon>Tripterygium</taxon>
    </lineage>
</organism>
<evidence type="ECO:0000256" key="2">
    <source>
        <dbReference type="ARBA" id="ARBA00022723"/>
    </source>
</evidence>
<dbReference type="FunFam" id="2.60.40.420:FF:000003">
    <property type="entry name" value="Blue copper"/>
    <property type="match status" value="1"/>
</dbReference>
<dbReference type="GO" id="GO:0009055">
    <property type="term" value="F:electron transfer activity"/>
    <property type="evidence" value="ECO:0007669"/>
    <property type="project" value="InterPro"/>
</dbReference>
<keyword evidence="5" id="KW-0325">Glycoprotein</keyword>
<evidence type="ECO:0000259" key="8">
    <source>
        <dbReference type="PROSITE" id="PS50053"/>
    </source>
</evidence>
<dbReference type="PROSITE" id="PS50053">
    <property type="entry name" value="UBIQUITIN_2"/>
    <property type="match status" value="1"/>
</dbReference>
<feature type="domain" description="Ubiquitin-like" evidence="8">
    <location>
        <begin position="118"/>
        <end position="196"/>
    </location>
</feature>
<dbReference type="PANTHER" id="PTHR33021:SF339">
    <property type="entry name" value="OS07G0570600 PROTEIN"/>
    <property type="match status" value="1"/>
</dbReference>
<keyword evidence="3" id="KW-0249">Electron transport</keyword>
<dbReference type="InterPro" id="IPR008972">
    <property type="entry name" value="Cupredoxin"/>
</dbReference>
<comment type="caution">
    <text evidence="10">The sequence shown here is derived from an EMBL/GenBank/DDBJ whole genome shotgun (WGS) entry which is preliminary data.</text>
</comment>
<reference evidence="10 11" key="1">
    <citation type="journal article" date="2020" name="Nat. Commun.">
        <title>Genome of Tripterygium wilfordii and identification of cytochrome P450 involved in triptolide biosynthesis.</title>
        <authorList>
            <person name="Tu L."/>
            <person name="Su P."/>
            <person name="Zhang Z."/>
            <person name="Gao L."/>
            <person name="Wang J."/>
            <person name="Hu T."/>
            <person name="Zhou J."/>
            <person name="Zhang Y."/>
            <person name="Zhao Y."/>
            <person name="Liu Y."/>
            <person name="Song Y."/>
            <person name="Tong Y."/>
            <person name="Lu Y."/>
            <person name="Yang J."/>
            <person name="Xu C."/>
            <person name="Jia M."/>
            <person name="Peters R.J."/>
            <person name="Huang L."/>
            <person name="Gao W."/>
        </authorList>
    </citation>
    <scope>NUCLEOTIDE SEQUENCE [LARGE SCALE GENOMIC DNA]</scope>
    <source>
        <strain evidence="11">cv. XIE 37</strain>
        <tissue evidence="10">Leaf</tissue>
    </source>
</reference>
<evidence type="ECO:0000256" key="6">
    <source>
        <dbReference type="SAM" id="MobiDB-lite"/>
    </source>
</evidence>
<gene>
    <name evidence="10" type="ORF">HS088_TW21G01170</name>
</gene>
<sequence>MALNRGLVLAFMVSLMALCGACSGAVYRVGDSAGWTAMGGVDYNNWASSKTFHVGDTIVFEYETMFDNVKQVRENDFRTCNVSSPMVTYFSGSDSVTLNRPTNLYFTCDVPGHCEAGQKVEIRVLPASTGSSTSSPGPISEFEMMCDFVVLEIKEKVHKYHGIPVDKQTLVFNNQILPDEGDVASCVLLHNSRVQLFFLSEPEKPSQVKIEEINEPINRSLIQPALQGHRPYELVDNVDIGVNNNNNNNNNVRRPSPTPSRSGSAGPMMGGGSSRKLRLKVLTSCGKIPIEVNPTDNVGELRKELERMQQSLNFQLSPEGYFFICNQNVMEENRSFRWNHVVQGDTIEIFNGSVTGGP</sequence>
<evidence type="ECO:0000259" key="9">
    <source>
        <dbReference type="PROSITE" id="PS51485"/>
    </source>
</evidence>
<dbReference type="PROSITE" id="PS51485">
    <property type="entry name" value="PHYTOCYANIN"/>
    <property type="match status" value="1"/>
</dbReference>
<dbReference type="SUPFAM" id="SSF49503">
    <property type="entry name" value="Cupredoxins"/>
    <property type="match status" value="1"/>
</dbReference>
<dbReference type="InterPro" id="IPR003245">
    <property type="entry name" value="Phytocyanin_dom"/>
</dbReference>
<dbReference type="PANTHER" id="PTHR33021">
    <property type="entry name" value="BLUE COPPER PROTEIN"/>
    <property type="match status" value="1"/>
</dbReference>
<dbReference type="GO" id="GO:0005886">
    <property type="term" value="C:plasma membrane"/>
    <property type="evidence" value="ECO:0007669"/>
    <property type="project" value="TreeGrafter"/>
</dbReference>
<evidence type="ECO:0000256" key="1">
    <source>
        <dbReference type="ARBA" id="ARBA00022448"/>
    </source>
</evidence>
<dbReference type="EMBL" id="JAAARO010000021">
    <property type="protein sequence ID" value="KAF5729013.1"/>
    <property type="molecule type" value="Genomic_DNA"/>
</dbReference>
<keyword evidence="2" id="KW-0479">Metal-binding</keyword>
<evidence type="ECO:0000256" key="4">
    <source>
        <dbReference type="ARBA" id="ARBA00023008"/>
    </source>
</evidence>
<dbReference type="FunCoup" id="A0A7J7C4G1">
    <property type="interactions" value="67"/>
</dbReference>
<proteinExistence type="predicted"/>
<dbReference type="AlphaFoldDB" id="A0A7J7C4G1"/>
<keyword evidence="1" id="KW-0813">Transport</keyword>